<dbReference type="PATRIC" id="fig|1291379.3.peg.1635"/>
<dbReference type="InterPro" id="IPR011892">
    <property type="entry name" value="Cyt_kin_arch"/>
</dbReference>
<dbReference type="STRING" id="1291379.TPE_1656"/>
<organism evidence="11 12">
    <name type="scientific">Treponema pedis str. T A4</name>
    <dbReference type="NCBI Taxonomy" id="1291379"/>
    <lineage>
        <taxon>Bacteria</taxon>
        <taxon>Pseudomonadati</taxon>
        <taxon>Spirochaetota</taxon>
        <taxon>Spirochaetia</taxon>
        <taxon>Spirochaetales</taxon>
        <taxon>Treponemataceae</taxon>
        <taxon>Treponema</taxon>
    </lineage>
</organism>
<evidence type="ECO:0000256" key="2">
    <source>
        <dbReference type="ARBA" id="ARBA00011005"/>
    </source>
</evidence>
<dbReference type="Proteomes" id="UP000015620">
    <property type="component" value="Chromosome"/>
</dbReference>
<dbReference type="KEGG" id="tped:TPE_1656"/>
<evidence type="ECO:0000313" key="11">
    <source>
        <dbReference type="EMBL" id="AGT44138.1"/>
    </source>
</evidence>
<dbReference type="AlphaFoldDB" id="S6A0E1"/>
<dbReference type="Gene3D" id="3.40.50.300">
    <property type="entry name" value="P-loop containing nucleotide triphosphate hydrolases"/>
    <property type="match status" value="1"/>
</dbReference>
<evidence type="ECO:0000256" key="10">
    <source>
        <dbReference type="HAMAP-Rule" id="MF_00239"/>
    </source>
</evidence>
<evidence type="ECO:0000313" key="12">
    <source>
        <dbReference type="Proteomes" id="UP000015620"/>
    </source>
</evidence>
<keyword evidence="6 10" id="KW-0418">Kinase</keyword>
<evidence type="ECO:0000256" key="8">
    <source>
        <dbReference type="ARBA" id="ARBA00047615"/>
    </source>
</evidence>
<comment type="subcellular location">
    <subcellularLocation>
        <location evidence="1 10">Cytoplasm</location>
    </subcellularLocation>
</comment>
<evidence type="ECO:0000256" key="4">
    <source>
        <dbReference type="ARBA" id="ARBA00022679"/>
    </source>
</evidence>
<evidence type="ECO:0000256" key="7">
    <source>
        <dbReference type="ARBA" id="ARBA00022840"/>
    </source>
</evidence>
<comment type="similarity">
    <text evidence="2 10">Belongs to the cytidylate kinase family. Type 2 subfamily.</text>
</comment>
<dbReference type="EMBL" id="CP004120">
    <property type="protein sequence ID" value="AGT44138.1"/>
    <property type="molecule type" value="Genomic_DNA"/>
</dbReference>
<gene>
    <name evidence="10 11" type="primary">cmk</name>
    <name evidence="11" type="ORF">TPE_1656</name>
</gene>
<reference evidence="11 12" key="1">
    <citation type="journal article" date="2013" name="PLoS ONE">
        <title>Genome-Wide Relatedness of Treponema pedis, from Gingiva and Necrotic Skin Lesions of Pigs, with the Human Oral Pathogen Treponema denticola.</title>
        <authorList>
            <person name="Svartstrom O."/>
            <person name="Mushtaq M."/>
            <person name="Pringle M."/>
            <person name="Segerman B."/>
        </authorList>
    </citation>
    <scope>NUCLEOTIDE SEQUENCE [LARGE SCALE GENOMIC DNA]</scope>
    <source>
        <strain evidence="11">T A4</strain>
    </source>
</reference>
<keyword evidence="4 10" id="KW-0808">Transferase</keyword>
<sequence>MKMKKQLRIAISGSSGCGNTTVSNLLAQKLNLPCINYTFKNVAAELNIPFTELLEKAKTDFSFDKTVDTKQVELASKSSCVLGSRLAIWLLKDADLKIYLTASFDVRVNRIHNREGGDINEVKRITELRDKDDTRRYKSLYNIDNTDYGFADLIIDTEKNTPEKIVEIIIEELKKKNLYEANLK</sequence>
<dbReference type="InterPro" id="IPR027417">
    <property type="entry name" value="P-loop_NTPase"/>
</dbReference>
<dbReference type="HOGENOM" id="CLU_079959_1_0_12"/>
<dbReference type="GO" id="GO:0005737">
    <property type="term" value="C:cytoplasm"/>
    <property type="evidence" value="ECO:0007669"/>
    <property type="project" value="UniProtKB-SubCell"/>
</dbReference>
<dbReference type="InterPro" id="IPR011994">
    <property type="entry name" value="Cytidylate_kinase_dom"/>
</dbReference>
<dbReference type="GO" id="GO:0006220">
    <property type="term" value="P:pyrimidine nucleotide metabolic process"/>
    <property type="evidence" value="ECO:0007669"/>
    <property type="project" value="UniProtKB-UniRule"/>
</dbReference>
<dbReference type="EC" id="2.7.4.25" evidence="10"/>
<dbReference type="GO" id="GO:0036430">
    <property type="term" value="F:CMP kinase activity"/>
    <property type="evidence" value="ECO:0007669"/>
    <property type="project" value="RHEA"/>
</dbReference>
<name>S6A0E1_9SPIR</name>
<keyword evidence="12" id="KW-1185">Reference proteome</keyword>
<evidence type="ECO:0000256" key="3">
    <source>
        <dbReference type="ARBA" id="ARBA00022490"/>
    </source>
</evidence>
<protein>
    <recommendedName>
        <fullName evidence="10">Cytidylate kinase</fullName>
        <shortName evidence="10">CK</shortName>
        <ecNumber evidence="10">2.7.4.25</ecNumber>
    </recommendedName>
    <alternativeName>
        <fullName evidence="10">Cytidine monophosphate kinase</fullName>
        <shortName evidence="10">CMP kinase</shortName>
    </alternativeName>
</protein>
<dbReference type="NCBIfam" id="TIGR02173">
    <property type="entry name" value="cyt_kin_arch"/>
    <property type="match status" value="1"/>
</dbReference>
<evidence type="ECO:0000256" key="1">
    <source>
        <dbReference type="ARBA" id="ARBA00004496"/>
    </source>
</evidence>
<evidence type="ECO:0000256" key="9">
    <source>
        <dbReference type="ARBA" id="ARBA00048478"/>
    </source>
</evidence>
<accession>S6A0E1</accession>
<dbReference type="GO" id="GO:0005524">
    <property type="term" value="F:ATP binding"/>
    <property type="evidence" value="ECO:0007669"/>
    <property type="project" value="UniProtKB-UniRule"/>
</dbReference>
<keyword evidence="5 10" id="KW-0547">Nucleotide-binding</keyword>
<keyword evidence="7 10" id="KW-0067">ATP-binding</keyword>
<dbReference type="GO" id="GO:0036431">
    <property type="term" value="F:dCMP kinase activity"/>
    <property type="evidence" value="ECO:0007669"/>
    <property type="project" value="InterPro"/>
</dbReference>
<proteinExistence type="inferred from homology"/>
<dbReference type="SUPFAM" id="SSF52540">
    <property type="entry name" value="P-loop containing nucleoside triphosphate hydrolases"/>
    <property type="match status" value="1"/>
</dbReference>
<dbReference type="HAMAP" id="MF_00239">
    <property type="entry name" value="Cytidyl_kinase_type2"/>
    <property type="match status" value="1"/>
</dbReference>
<dbReference type="Pfam" id="PF13189">
    <property type="entry name" value="Cytidylate_kin2"/>
    <property type="match status" value="1"/>
</dbReference>
<keyword evidence="3 10" id="KW-0963">Cytoplasm</keyword>
<evidence type="ECO:0000256" key="5">
    <source>
        <dbReference type="ARBA" id="ARBA00022741"/>
    </source>
</evidence>
<feature type="binding site" evidence="10">
    <location>
        <begin position="13"/>
        <end position="21"/>
    </location>
    <ligand>
        <name>ATP</name>
        <dbReference type="ChEBI" id="CHEBI:30616"/>
    </ligand>
</feature>
<comment type="catalytic activity">
    <reaction evidence="8 10">
        <text>dCMP + ATP = dCDP + ADP</text>
        <dbReference type="Rhea" id="RHEA:25094"/>
        <dbReference type="ChEBI" id="CHEBI:30616"/>
        <dbReference type="ChEBI" id="CHEBI:57566"/>
        <dbReference type="ChEBI" id="CHEBI:58593"/>
        <dbReference type="ChEBI" id="CHEBI:456216"/>
        <dbReference type="EC" id="2.7.4.25"/>
    </reaction>
</comment>
<evidence type="ECO:0000256" key="6">
    <source>
        <dbReference type="ARBA" id="ARBA00022777"/>
    </source>
</evidence>
<comment type="catalytic activity">
    <reaction evidence="9 10">
        <text>CMP + ATP = CDP + ADP</text>
        <dbReference type="Rhea" id="RHEA:11600"/>
        <dbReference type="ChEBI" id="CHEBI:30616"/>
        <dbReference type="ChEBI" id="CHEBI:58069"/>
        <dbReference type="ChEBI" id="CHEBI:60377"/>
        <dbReference type="ChEBI" id="CHEBI:456216"/>
        <dbReference type="EC" id="2.7.4.25"/>
    </reaction>
</comment>
<dbReference type="CDD" id="cd02020">
    <property type="entry name" value="CMPK"/>
    <property type="match status" value="1"/>
</dbReference>